<reference evidence="3 4" key="1">
    <citation type="submission" date="2019-01" db="EMBL/GenBank/DDBJ databases">
        <title>Egibacter rhizosphaerae EGI 80759T.</title>
        <authorList>
            <person name="Chen D.-D."/>
            <person name="Tian Y."/>
            <person name="Jiao J.-Y."/>
            <person name="Zhang X.-T."/>
            <person name="Zhang Y.-G."/>
            <person name="Zhang Y."/>
            <person name="Xiao M."/>
            <person name="Shu W.-S."/>
            <person name="Li W.-J."/>
        </authorList>
    </citation>
    <scope>NUCLEOTIDE SEQUENCE [LARGE SCALE GENOMIC DNA]</scope>
    <source>
        <strain evidence="3 4">EGI 80759</strain>
    </source>
</reference>
<gene>
    <name evidence="3" type="ORF">ER308_20700</name>
</gene>
<dbReference type="Proteomes" id="UP000291469">
    <property type="component" value="Chromosome"/>
</dbReference>
<evidence type="ECO:0000313" key="4">
    <source>
        <dbReference type="Proteomes" id="UP000291469"/>
    </source>
</evidence>
<dbReference type="PROSITE" id="PS51257">
    <property type="entry name" value="PROKAR_LIPOPROTEIN"/>
    <property type="match status" value="1"/>
</dbReference>
<dbReference type="KEGG" id="erz:ER308_20700"/>
<organism evidence="3 4">
    <name type="scientific">Egibacter rhizosphaerae</name>
    <dbReference type="NCBI Taxonomy" id="1670831"/>
    <lineage>
        <taxon>Bacteria</taxon>
        <taxon>Bacillati</taxon>
        <taxon>Actinomycetota</taxon>
        <taxon>Nitriliruptoria</taxon>
        <taxon>Egibacterales</taxon>
        <taxon>Egibacteraceae</taxon>
        <taxon>Egibacter</taxon>
    </lineage>
</organism>
<protein>
    <submittedName>
        <fullName evidence="3">Uncharacterized protein</fullName>
    </submittedName>
</protein>
<sequence>MVTARIVAAFVALLLVAAACSPETEPDPEIEDEDGAIDGEAEGPPGDDPGPEEDDEDPDDDDPSDDPEDEEAQLDELIERLTSEVGELRELEWEDEVETEVVSGDELAEIATDRDLDAGDRDELADWSRVLASLRHIPEGGDLEEIYDELQASGVAGLYDPEDEVAYVGSEELPPGPSATVTTAHELVHALQDQHFDLERLDDLEDDDAVLAFLSVVEGDAVLIEEEWQARHLSEEEQGEAQREELEAVGEVQEVLAELPEYVVESFLFPYTAGERFVAALREQGGFAAVNEALEDPPTTTLEILDPDRYLEGFEPEEVDPGQAPGDDWEPLVDGSFGAFELLVLFGEVEDTQAPAAWPWWRGGAIEAWEQDGELVVAAGWWLDDAEEAPLVVCDAVPSWYAQVANADEPSEREVASGELTLEGDRDAFALACEDQLVRFALAPDAETAERALGR</sequence>
<evidence type="ECO:0000313" key="3">
    <source>
        <dbReference type="EMBL" id="QBI21737.1"/>
    </source>
</evidence>
<keyword evidence="2" id="KW-0732">Signal</keyword>
<feature type="chain" id="PRO_5039011408" evidence="2">
    <location>
        <begin position="22"/>
        <end position="455"/>
    </location>
</feature>
<dbReference type="RefSeq" id="WP_131156729.1">
    <property type="nucleotide sequence ID" value="NZ_CP036402.1"/>
</dbReference>
<feature type="signal peptide" evidence="2">
    <location>
        <begin position="1"/>
        <end position="21"/>
    </location>
</feature>
<evidence type="ECO:0000256" key="2">
    <source>
        <dbReference type="SAM" id="SignalP"/>
    </source>
</evidence>
<accession>A0A411YKM0</accession>
<evidence type="ECO:0000256" key="1">
    <source>
        <dbReference type="SAM" id="MobiDB-lite"/>
    </source>
</evidence>
<dbReference type="EMBL" id="CP036402">
    <property type="protein sequence ID" value="QBI21737.1"/>
    <property type="molecule type" value="Genomic_DNA"/>
</dbReference>
<feature type="region of interest" description="Disordered" evidence="1">
    <location>
        <begin position="20"/>
        <end position="73"/>
    </location>
</feature>
<dbReference type="AlphaFoldDB" id="A0A411YKM0"/>
<keyword evidence="4" id="KW-1185">Reference proteome</keyword>
<proteinExistence type="predicted"/>
<feature type="compositionally biased region" description="Acidic residues" evidence="1">
    <location>
        <begin position="49"/>
        <end position="73"/>
    </location>
</feature>
<dbReference type="OrthoDB" id="263516at2"/>
<feature type="compositionally biased region" description="Acidic residues" evidence="1">
    <location>
        <begin position="24"/>
        <end position="41"/>
    </location>
</feature>
<name>A0A411YKM0_9ACTN</name>